<dbReference type="GO" id="GO:0044550">
    <property type="term" value="P:secondary metabolite biosynthetic process"/>
    <property type="evidence" value="ECO:0007669"/>
    <property type="project" value="TreeGrafter"/>
</dbReference>
<dbReference type="GO" id="GO:0016747">
    <property type="term" value="F:acyltransferase activity, transferring groups other than amino-acyl groups"/>
    <property type="evidence" value="ECO:0007669"/>
    <property type="project" value="TreeGrafter"/>
</dbReference>
<dbReference type="InterPro" id="IPR050317">
    <property type="entry name" value="Plant_Fungal_Acyltransferase"/>
</dbReference>
<organism evidence="2 3">
    <name type="scientific">Coemansia spiralis</name>
    <dbReference type="NCBI Taxonomy" id="417178"/>
    <lineage>
        <taxon>Eukaryota</taxon>
        <taxon>Fungi</taxon>
        <taxon>Fungi incertae sedis</taxon>
        <taxon>Zoopagomycota</taxon>
        <taxon>Kickxellomycotina</taxon>
        <taxon>Kickxellomycetes</taxon>
        <taxon>Kickxellales</taxon>
        <taxon>Kickxellaceae</taxon>
        <taxon>Coemansia</taxon>
    </lineage>
</organism>
<dbReference type="OrthoDB" id="1862401at2759"/>
<dbReference type="EMBL" id="JANBTW010000107">
    <property type="protein sequence ID" value="KAJ2671219.1"/>
    <property type="molecule type" value="Genomic_DNA"/>
</dbReference>
<comment type="caution">
    <text evidence="2">The sequence shown here is derived from an EMBL/GenBank/DDBJ whole genome shotgun (WGS) entry which is preliminary data.</text>
</comment>
<name>A0A9W8FYF2_9FUNG</name>
<evidence type="ECO:0000313" key="3">
    <source>
        <dbReference type="Proteomes" id="UP001151518"/>
    </source>
</evidence>
<evidence type="ECO:0000313" key="2">
    <source>
        <dbReference type="EMBL" id="KAJ2671219.1"/>
    </source>
</evidence>
<dbReference type="InterPro" id="IPR023213">
    <property type="entry name" value="CAT-like_dom_sf"/>
</dbReference>
<dbReference type="Proteomes" id="UP001151518">
    <property type="component" value="Unassembled WGS sequence"/>
</dbReference>
<proteinExistence type="predicted"/>
<keyword evidence="1" id="KW-0808">Transferase</keyword>
<dbReference type="Pfam" id="PF02458">
    <property type="entry name" value="Transferase"/>
    <property type="match status" value="1"/>
</dbReference>
<evidence type="ECO:0000256" key="1">
    <source>
        <dbReference type="ARBA" id="ARBA00022679"/>
    </source>
</evidence>
<dbReference type="PANTHER" id="PTHR31642:SF310">
    <property type="entry name" value="FATTY ALCOHOL:CAFFEOYL-COA ACYLTRANSFERASE"/>
    <property type="match status" value="1"/>
</dbReference>
<accession>A0A9W8FYF2</accession>
<protein>
    <submittedName>
        <fullName evidence="2">Uncharacterized protein</fullName>
    </submittedName>
</protein>
<reference evidence="2" key="1">
    <citation type="submission" date="2022-07" db="EMBL/GenBank/DDBJ databases">
        <title>Phylogenomic reconstructions and comparative analyses of Kickxellomycotina fungi.</title>
        <authorList>
            <person name="Reynolds N.K."/>
            <person name="Stajich J.E."/>
            <person name="Barry K."/>
            <person name="Grigoriev I.V."/>
            <person name="Crous P."/>
            <person name="Smith M.E."/>
        </authorList>
    </citation>
    <scope>NUCLEOTIDE SEQUENCE</scope>
    <source>
        <strain evidence="2">NRRL 3115</strain>
    </source>
</reference>
<dbReference type="Gene3D" id="3.30.559.10">
    <property type="entry name" value="Chloramphenicol acetyltransferase-like domain"/>
    <property type="match status" value="1"/>
</dbReference>
<dbReference type="PANTHER" id="PTHR31642">
    <property type="entry name" value="TRICHOTHECENE 3-O-ACETYLTRANSFERASE"/>
    <property type="match status" value="1"/>
</dbReference>
<sequence length="182" mass="20548">MDEFVNSIKLQTIHLDNLDNACAVFGIPTFFWYENANRSSWEHFMPPNILKAALFKALIDFPILVGYIKTDSTGSSCIEVDKSNLNMPEYTDTDCDVDFETLRDSGYNTKLLPNTFVDKCISPVPPGLYGGRITMIAVNVFRLKDYSGVAMFISIAHCAVDAHGYCGFINRWAEIAKWMQYS</sequence>
<dbReference type="AlphaFoldDB" id="A0A9W8FYF2"/>
<gene>
    <name evidence="2" type="ORF">GGI25_005584</name>
</gene>
<feature type="non-terminal residue" evidence="2">
    <location>
        <position position="182"/>
    </location>
</feature>